<organism evidence="1">
    <name type="scientific">Desulfitobacterium hafniense</name>
    <name type="common">Desulfitobacterium frappieri</name>
    <dbReference type="NCBI Taxonomy" id="49338"/>
    <lineage>
        <taxon>Bacteria</taxon>
        <taxon>Bacillati</taxon>
        <taxon>Bacillota</taxon>
        <taxon>Clostridia</taxon>
        <taxon>Eubacteriales</taxon>
        <taxon>Desulfitobacteriaceae</taxon>
        <taxon>Desulfitobacterium</taxon>
    </lineage>
</organism>
<reference evidence="1" key="1">
    <citation type="submission" date="2014-07" db="EMBL/GenBank/DDBJ databases">
        <authorList>
            <person name="Hornung V.Bastian."/>
        </authorList>
    </citation>
    <scope>NUCLEOTIDE SEQUENCE</scope>
    <source>
        <strain evidence="1">PCE-S</strain>
    </source>
</reference>
<dbReference type="EMBL" id="LK996017">
    <property type="protein sequence ID" value="CDX04906.1"/>
    <property type="molecule type" value="Genomic_DNA"/>
</dbReference>
<gene>
    <name evidence="1" type="ORF">DPCES_5020</name>
</gene>
<dbReference type="PATRIC" id="fig|49338.4.peg.5402"/>
<dbReference type="AlphaFoldDB" id="A0A098BAK4"/>
<protein>
    <submittedName>
        <fullName evidence="1">Uncharacterized protein</fullName>
    </submittedName>
</protein>
<sequence>MNWMKIILYILALIWKGLTKDEAMHKASQHFGISFKLILRNLHRFNSSI</sequence>
<name>A0A098BAK4_DESHA</name>
<proteinExistence type="predicted"/>
<evidence type="ECO:0000313" key="1">
    <source>
        <dbReference type="EMBL" id="CDX04906.1"/>
    </source>
</evidence>
<accession>A0A098BAK4</accession>